<dbReference type="Pfam" id="PF01081">
    <property type="entry name" value="Aldolase"/>
    <property type="match status" value="1"/>
</dbReference>
<evidence type="ECO:0000256" key="3">
    <source>
        <dbReference type="ARBA" id="ARBA00011233"/>
    </source>
</evidence>
<comment type="similarity">
    <text evidence="2">Belongs to the KHG/KDPG aldolase family.</text>
</comment>
<protein>
    <submittedName>
        <fullName evidence="6">2-dehydro-3-deoxy-6-phosphogalactonate aldolase</fullName>
    </submittedName>
</protein>
<proteinExistence type="inferred from homology"/>
<dbReference type="EMBL" id="JADFFK010000022">
    <property type="protein sequence ID" value="MBE9639798.1"/>
    <property type="molecule type" value="Genomic_DNA"/>
</dbReference>
<gene>
    <name evidence="6" type="ORF">IQ782_23365</name>
</gene>
<evidence type="ECO:0000256" key="1">
    <source>
        <dbReference type="ARBA" id="ARBA00004761"/>
    </source>
</evidence>
<dbReference type="InterPro" id="IPR031338">
    <property type="entry name" value="KDPG/KHG_AS_2"/>
</dbReference>
<accession>A0ABR9X8F9</accession>
<dbReference type="InterPro" id="IPR013785">
    <property type="entry name" value="Aldolase_TIM"/>
</dbReference>
<dbReference type="NCBIfam" id="NF006600">
    <property type="entry name" value="PRK09140.1"/>
    <property type="match status" value="1"/>
</dbReference>
<dbReference type="PANTHER" id="PTHR30246">
    <property type="entry name" value="2-KETO-3-DEOXY-6-PHOSPHOGLUCONATE ALDOLASE"/>
    <property type="match status" value="1"/>
</dbReference>
<comment type="caution">
    <text evidence="6">The sequence shown here is derived from an EMBL/GenBank/DDBJ whole genome shotgun (WGS) entry which is preliminary data.</text>
</comment>
<sequence length="208" mass="21376">MSPWPRLTRNLVAILRGVRPEEVEPIVAALIEAGFEAIEIPLNSPDPFESIGRAARMAPEGVLIGAGTVLTAAEVRRLSEVGGRLLVSPNVDAEVLDAAAELGLVSMPGVLTPTEAFLALRHGASALKFFPAAVIGPSGIAAMRAVLPPQTVIGAVGGVDETSFEAYRTAGVSAFGMGSSLYKPGMSAADVAERARRTVAAYDQGAGA</sequence>
<evidence type="ECO:0000256" key="2">
    <source>
        <dbReference type="ARBA" id="ARBA00006906"/>
    </source>
</evidence>
<dbReference type="CDD" id="cd00452">
    <property type="entry name" value="KDPG_aldolase"/>
    <property type="match status" value="1"/>
</dbReference>
<name>A0ABR9X8F9_9RHOB</name>
<dbReference type="Gene3D" id="3.20.20.70">
    <property type="entry name" value="Aldolase class I"/>
    <property type="match status" value="1"/>
</dbReference>
<organism evidence="6 7">
    <name type="scientific">Salipiger mangrovisoli</name>
    <dbReference type="NCBI Taxonomy" id="2865933"/>
    <lineage>
        <taxon>Bacteria</taxon>
        <taxon>Pseudomonadati</taxon>
        <taxon>Pseudomonadota</taxon>
        <taxon>Alphaproteobacteria</taxon>
        <taxon>Rhodobacterales</taxon>
        <taxon>Roseobacteraceae</taxon>
        <taxon>Salipiger</taxon>
    </lineage>
</organism>
<reference evidence="6 7" key="1">
    <citation type="journal article" date="2021" name="Int. J. Syst. Evol. Microbiol.">
        <title>Salipiger mangrovisoli sp. nov., isolated from mangrove soil and the proposal for the reclassification of Paraphaeobacter pallidus as Salipiger pallidus comb. nov.</title>
        <authorList>
            <person name="Du J."/>
            <person name="Liu Y."/>
            <person name="Pei T."/>
            <person name="Deng M.R."/>
            <person name="Zhu H."/>
        </authorList>
    </citation>
    <scope>NUCLEOTIDE SEQUENCE [LARGE SCALE GENOMIC DNA]</scope>
    <source>
        <strain evidence="6 7">6D45A</strain>
    </source>
</reference>
<dbReference type="PROSITE" id="PS00160">
    <property type="entry name" value="ALDOLASE_KDPG_KHG_2"/>
    <property type="match status" value="1"/>
</dbReference>
<comment type="pathway">
    <text evidence="1">Carbohydrate acid metabolism.</text>
</comment>
<dbReference type="SUPFAM" id="SSF51569">
    <property type="entry name" value="Aldolase"/>
    <property type="match status" value="1"/>
</dbReference>
<evidence type="ECO:0000256" key="4">
    <source>
        <dbReference type="ARBA" id="ARBA00023239"/>
    </source>
</evidence>
<comment type="subunit">
    <text evidence="3">Homotrimer.</text>
</comment>
<evidence type="ECO:0000313" key="7">
    <source>
        <dbReference type="Proteomes" id="UP000607796"/>
    </source>
</evidence>
<dbReference type="Proteomes" id="UP000607796">
    <property type="component" value="Unassembled WGS sequence"/>
</dbReference>
<evidence type="ECO:0000313" key="6">
    <source>
        <dbReference type="EMBL" id="MBE9639798.1"/>
    </source>
</evidence>
<keyword evidence="7" id="KW-1185">Reference proteome</keyword>
<dbReference type="InterPro" id="IPR000887">
    <property type="entry name" value="Aldlse_KDPG_KHG"/>
</dbReference>
<dbReference type="PANTHER" id="PTHR30246:SF1">
    <property type="entry name" value="2-DEHYDRO-3-DEOXY-6-PHOSPHOGALACTONATE ALDOLASE-RELATED"/>
    <property type="match status" value="1"/>
</dbReference>
<keyword evidence="5" id="KW-0119">Carbohydrate metabolism</keyword>
<keyword evidence="4" id="KW-0456">Lyase</keyword>
<evidence type="ECO:0000256" key="5">
    <source>
        <dbReference type="ARBA" id="ARBA00023277"/>
    </source>
</evidence>